<dbReference type="Pfam" id="PF14905">
    <property type="entry name" value="OMP_b-brl_3"/>
    <property type="match status" value="1"/>
</dbReference>
<organism evidence="4 5">
    <name type="scientific">Polaribacter sejongensis</name>
    <dbReference type="NCBI Taxonomy" id="985043"/>
    <lineage>
        <taxon>Bacteria</taxon>
        <taxon>Pseudomonadati</taxon>
        <taxon>Bacteroidota</taxon>
        <taxon>Flavobacteriia</taxon>
        <taxon>Flavobacteriales</taxon>
        <taxon>Flavobacteriaceae</taxon>
    </lineage>
</organism>
<feature type="domain" description="Outer membrane protein beta-barrel" evidence="3">
    <location>
        <begin position="444"/>
        <end position="889"/>
    </location>
</feature>
<sequence length="918" mass="103154">MKTTLLLFLLLISSTLFSQKFTLEGVLKDQDSIVLNGATVYVQSAKDSVPIAYGITNKNGEYSLRVNAGEDSKVIFNIASLGYEPYIKIVNVPQNGTLNMGYLVLNNEIEELDVITIIARAPPVLIKKDTVEYNADSFKTLPNDKAEDLLKKLPGVEIDLDGIITVNGIEVEAINVDGMRFFGEQKGDIALKNLPSNVISKVQVTDYKTDNQKFTGEESDSGTKEINFKIKKGKNRATFGDVKLGYGTDEKYQANANVFKLIDGKQLGIIGGTNNINLSKGFNSLPDTDTSNGDIKSDFVGANYTKGKWNETSINGNYRYSAQNRDYDKISYKETFLPDLNYITDSKSNSFSDSDSHTAGADLKFILKPKNNSSNKKVRLSNKTDFKSSSQESGGTVKSKSYYDNGDLVSDYTSNSESSSSSSEFKNEFSVTPVLNNKADYLNVSLGTDFNKSDSDSQKYSKNVLVNKGQTIIQDQINTTGSNSSDINFNAFWSKELFTNFRLMPRYMATVNTKNSEKYIYDFDERSEEYSDFNELLSSESKYVTTTLRPALKLRYQYKDFRFEVEGAFTNTYRDYKDKLVTERDFKADFEYLTYSGRIRYKDENGYKNITLQYNQNVDLPSVGQLQPLEDVSNITHIVVGNPLLKPAISHNARFQYQNNLAYNNINISGNLKAQFVQDKIINSTITDADLNKYTTYDNIDGDYSYSGNVAVSKSYFNRKTNINLNARFNASYKNSLSIQNAVEFTAKTTVLKPLFSVSYAYDSKIDVTTTYSYSKNNSVYDTDAFNDINYFVQNVDVNSNVFFLKNAFLSNRVSYRYNSSVGDEFDGDAVFWNAGLGVELWDNQATLSLVAYDMLGKNNGYRRSVTETYIQDVENKILEQYFMLNFVYKFGSFAGQKMNVKGKNRGGGGSRGGSGRN</sequence>
<gene>
    <name evidence="4" type="ORF">BTO15_01045</name>
</gene>
<keyword evidence="2" id="KW-0732">Signal</keyword>
<reference evidence="4 5" key="1">
    <citation type="submission" date="2017-02" db="EMBL/GenBank/DDBJ databases">
        <title>Trade-off between light-utilization and light-protection in marine flavobacteria.</title>
        <authorList>
            <person name="Kumagai Y."/>
            <person name="Yoshizawa S."/>
            <person name="Kogure K."/>
            <person name="Iwasaki W."/>
        </authorList>
    </citation>
    <scope>NUCLEOTIDE SEQUENCE [LARGE SCALE GENOMIC DNA]</scope>
    <source>
        <strain evidence="4 5">KCTC 23670</strain>
    </source>
</reference>
<dbReference type="InterPro" id="IPR008969">
    <property type="entry name" value="CarboxyPept-like_regulatory"/>
</dbReference>
<evidence type="ECO:0000256" key="2">
    <source>
        <dbReference type="SAM" id="SignalP"/>
    </source>
</evidence>
<keyword evidence="5" id="KW-1185">Reference proteome</keyword>
<protein>
    <recommendedName>
        <fullName evidence="3">Outer membrane protein beta-barrel domain-containing protein</fullName>
    </recommendedName>
</protein>
<evidence type="ECO:0000313" key="4">
    <source>
        <dbReference type="EMBL" id="AUC20784.1"/>
    </source>
</evidence>
<feature type="chain" id="PRO_5046143081" description="Outer membrane protein beta-barrel domain-containing protein" evidence="2">
    <location>
        <begin position="19"/>
        <end position="918"/>
    </location>
</feature>
<dbReference type="RefSeq" id="WP_165732558.1">
    <property type="nucleotide sequence ID" value="NZ_CP019336.1"/>
</dbReference>
<proteinExistence type="predicted"/>
<dbReference type="SUPFAM" id="SSF56935">
    <property type="entry name" value="Porins"/>
    <property type="match status" value="1"/>
</dbReference>
<dbReference type="SUPFAM" id="SSF49464">
    <property type="entry name" value="Carboxypeptidase regulatory domain-like"/>
    <property type="match status" value="1"/>
</dbReference>
<feature type="region of interest" description="Disordered" evidence="1">
    <location>
        <begin position="374"/>
        <end position="400"/>
    </location>
</feature>
<feature type="compositionally biased region" description="Polar residues" evidence="1">
    <location>
        <begin position="374"/>
        <end position="399"/>
    </location>
</feature>
<feature type="signal peptide" evidence="2">
    <location>
        <begin position="1"/>
        <end position="18"/>
    </location>
</feature>
<evidence type="ECO:0000313" key="5">
    <source>
        <dbReference type="Proteomes" id="UP000232721"/>
    </source>
</evidence>
<dbReference type="Proteomes" id="UP000232721">
    <property type="component" value="Chromosome"/>
</dbReference>
<accession>A0ABM6PVU8</accession>
<evidence type="ECO:0000256" key="1">
    <source>
        <dbReference type="SAM" id="MobiDB-lite"/>
    </source>
</evidence>
<dbReference type="PROSITE" id="PS50890">
    <property type="entry name" value="PUA"/>
    <property type="match status" value="1"/>
</dbReference>
<dbReference type="InterPro" id="IPR041700">
    <property type="entry name" value="OMP_b-brl_3"/>
</dbReference>
<name>A0ABM6PVU8_9FLAO</name>
<dbReference type="EMBL" id="CP019336">
    <property type="protein sequence ID" value="AUC20784.1"/>
    <property type="molecule type" value="Genomic_DNA"/>
</dbReference>
<evidence type="ECO:0000259" key="3">
    <source>
        <dbReference type="Pfam" id="PF14905"/>
    </source>
</evidence>